<name>A0A5N7B939_9EURO</name>
<keyword evidence="2" id="KW-0413">Isomerase</keyword>
<dbReference type="Gene3D" id="3.40.50.1860">
    <property type="match status" value="2"/>
</dbReference>
<evidence type="ECO:0000313" key="4">
    <source>
        <dbReference type="Proteomes" id="UP000326198"/>
    </source>
</evidence>
<dbReference type="PANTHER" id="PTHR21198">
    <property type="entry name" value="GLUTAMATE RACEMASE"/>
    <property type="match status" value="1"/>
</dbReference>
<reference evidence="3 4" key="1">
    <citation type="submission" date="2019-04" db="EMBL/GenBank/DDBJ databases">
        <title>Friends and foes A comparative genomics studyof 23 Aspergillus species from section Flavi.</title>
        <authorList>
            <consortium name="DOE Joint Genome Institute"/>
            <person name="Kjaerbolling I."/>
            <person name="Vesth T."/>
            <person name="Frisvad J.C."/>
            <person name="Nybo J.L."/>
            <person name="Theobald S."/>
            <person name="Kildgaard S."/>
            <person name="Isbrandt T."/>
            <person name="Kuo A."/>
            <person name="Sato A."/>
            <person name="Lyhne E.K."/>
            <person name="Kogle M.E."/>
            <person name="Wiebenga A."/>
            <person name="Kun R.S."/>
            <person name="Lubbers R.J."/>
            <person name="Makela M.R."/>
            <person name="Barry K."/>
            <person name="Chovatia M."/>
            <person name="Clum A."/>
            <person name="Daum C."/>
            <person name="Haridas S."/>
            <person name="He G."/>
            <person name="LaButti K."/>
            <person name="Lipzen A."/>
            <person name="Mondo S."/>
            <person name="Riley R."/>
            <person name="Salamov A."/>
            <person name="Simmons B.A."/>
            <person name="Magnuson J.K."/>
            <person name="Henrissat B."/>
            <person name="Mortensen U.H."/>
            <person name="Larsen T.O."/>
            <person name="Devries R.P."/>
            <person name="Grigoriev I.V."/>
            <person name="Machida M."/>
            <person name="Baker S.E."/>
            <person name="Andersen M.R."/>
        </authorList>
    </citation>
    <scope>NUCLEOTIDE SEQUENCE [LARGE SCALE GENOMIC DNA]</scope>
    <source>
        <strain evidence="3 4">IBT 29228</strain>
    </source>
</reference>
<evidence type="ECO:0000256" key="1">
    <source>
        <dbReference type="ARBA" id="ARBA00007847"/>
    </source>
</evidence>
<dbReference type="SUPFAM" id="SSF53681">
    <property type="entry name" value="Aspartate/glutamate racemase"/>
    <property type="match status" value="2"/>
</dbReference>
<comment type="similarity">
    <text evidence="1">Belongs to the aspartate/glutamate racemases family.</text>
</comment>
<dbReference type="InterPro" id="IPR004380">
    <property type="entry name" value="Asp_race"/>
</dbReference>
<dbReference type="InterPro" id="IPR015942">
    <property type="entry name" value="Asp/Glu/hydantoin_racemase"/>
</dbReference>
<dbReference type="AlphaFoldDB" id="A0A5N7B939"/>
<dbReference type="Proteomes" id="UP000326198">
    <property type="component" value="Unassembled WGS sequence"/>
</dbReference>
<sequence length="233" mass="25807">MTRAVGLIGGMSWQTTSLYYKAINERVNHRLGGIHSPNLLIRSLDYADIGRLVAARDYDGMTELLCDAGHSLQRAGAQSLALCANVAHRAADVLERTSGLPVLHIVDFTGQAIVQRGLRKVGLLATRAVMEEEFYKARLRDRYHLEVAVPEGPFGAQVDRLIFDELSKPHIAPEVRAIFQRACEDLVQNQKVDCIVLGCTELRLVFDVGDMEVPVFETTTLHAQGIADWALEN</sequence>
<accession>A0A5N7B939</accession>
<dbReference type="InterPro" id="IPR001920">
    <property type="entry name" value="Asp/Glu_race"/>
</dbReference>
<dbReference type="EMBL" id="ML736210">
    <property type="protein sequence ID" value="KAE8378251.1"/>
    <property type="molecule type" value="Genomic_DNA"/>
</dbReference>
<dbReference type="OrthoDB" id="187836at2759"/>
<dbReference type="NCBIfam" id="TIGR00035">
    <property type="entry name" value="asp_race"/>
    <property type="match status" value="1"/>
</dbReference>
<proteinExistence type="inferred from homology"/>
<dbReference type="PROSITE" id="PS00924">
    <property type="entry name" value="ASP_GLU_RACEMASE_2"/>
    <property type="match status" value="1"/>
</dbReference>
<dbReference type="GO" id="GO:0047661">
    <property type="term" value="F:amino-acid racemase activity"/>
    <property type="evidence" value="ECO:0007669"/>
    <property type="project" value="InterPro"/>
</dbReference>
<dbReference type="InterPro" id="IPR033134">
    <property type="entry name" value="Asp/Glu_racemase_AS_2"/>
</dbReference>
<keyword evidence="4" id="KW-1185">Reference proteome</keyword>
<evidence type="ECO:0000256" key="2">
    <source>
        <dbReference type="ARBA" id="ARBA00023235"/>
    </source>
</evidence>
<gene>
    <name evidence="3" type="ORF">BDV26DRAFT_192017</name>
</gene>
<evidence type="ECO:0000313" key="3">
    <source>
        <dbReference type="EMBL" id="KAE8378251.1"/>
    </source>
</evidence>
<dbReference type="PANTHER" id="PTHR21198:SF7">
    <property type="entry name" value="ASPARTATE-GLUTAMATE RACEMASE FAMILY"/>
    <property type="match status" value="1"/>
</dbReference>
<dbReference type="Pfam" id="PF01177">
    <property type="entry name" value="Asp_Glu_race"/>
    <property type="match status" value="1"/>
</dbReference>
<organism evidence="3 4">
    <name type="scientific">Aspergillus bertholletiae</name>
    <dbReference type="NCBI Taxonomy" id="1226010"/>
    <lineage>
        <taxon>Eukaryota</taxon>
        <taxon>Fungi</taxon>
        <taxon>Dikarya</taxon>
        <taxon>Ascomycota</taxon>
        <taxon>Pezizomycotina</taxon>
        <taxon>Eurotiomycetes</taxon>
        <taxon>Eurotiomycetidae</taxon>
        <taxon>Eurotiales</taxon>
        <taxon>Aspergillaceae</taxon>
        <taxon>Aspergillus</taxon>
        <taxon>Aspergillus subgen. Circumdati</taxon>
    </lineage>
</organism>
<protein>
    <submittedName>
        <fullName evidence="3">Aspartate racemase</fullName>
    </submittedName>
</protein>